<dbReference type="InterPro" id="IPR001539">
    <property type="entry name" value="Peptidase_U32"/>
</dbReference>
<protein>
    <submittedName>
        <fullName evidence="1">U32 family peptidase</fullName>
    </submittedName>
</protein>
<dbReference type="Proteomes" id="UP000439550">
    <property type="component" value="Unassembled WGS sequence"/>
</dbReference>
<dbReference type="InterPro" id="IPR051454">
    <property type="entry name" value="RNA/ubiquinone_mod_enzymes"/>
</dbReference>
<comment type="caution">
    <text evidence="1">The sequence shown here is derived from an EMBL/GenBank/DDBJ whole genome shotgun (WGS) entry which is preliminary data.</text>
</comment>
<dbReference type="AlphaFoldDB" id="A0A7X1Z6T2"/>
<dbReference type="PANTHER" id="PTHR30217:SF12">
    <property type="entry name" value="U32 FAMILY PEPTIDASE"/>
    <property type="match status" value="1"/>
</dbReference>
<reference evidence="1 2" key="1">
    <citation type="submission" date="2019-10" db="EMBL/GenBank/DDBJ databases">
        <authorList>
            <person name="Dong K."/>
        </authorList>
    </citation>
    <scope>NUCLEOTIDE SEQUENCE [LARGE SCALE GENOMIC DNA]</scope>
    <source>
        <strain evidence="1 2">DSM 28960</strain>
    </source>
</reference>
<dbReference type="EMBL" id="WITJ01000002">
    <property type="protein sequence ID" value="MQW38628.1"/>
    <property type="molecule type" value="Genomic_DNA"/>
</dbReference>
<dbReference type="RefSeq" id="WP_153494949.1">
    <property type="nucleotide sequence ID" value="NZ_CAXYUY010000014.1"/>
</dbReference>
<evidence type="ECO:0000313" key="2">
    <source>
        <dbReference type="Proteomes" id="UP000439550"/>
    </source>
</evidence>
<evidence type="ECO:0000313" key="1">
    <source>
        <dbReference type="EMBL" id="MQW38628.1"/>
    </source>
</evidence>
<name>A0A7X1Z6T2_9LACT</name>
<accession>A0A7X1Z6T2</accession>
<keyword evidence="2" id="KW-1185">Reference proteome</keyword>
<dbReference type="PANTHER" id="PTHR30217">
    <property type="entry name" value="PEPTIDASE U32 FAMILY"/>
    <property type="match status" value="1"/>
</dbReference>
<proteinExistence type="predicted"/>
<sequence length="309" mass="35038">MIKIIATVENLRQAEELLDAGVDQLNIGEAEFGLRTPAALSYDEIAKITVLAHQRQKTVMVAVNALMHVEMMEKIKSFLDFLQKIGVDQISVGDAGVIFVLQRDGYTLPFVYDASTLVTSARQVNFWAEQGAVGAVLARELPKAELEELIKEVKIPVELLVYGATVIHHSKRPLLQNYFNFIKTDSQKEGKNREASHFISEPKDEQTHYSIFEDRHGTHIFANDDVNMMTELGSLFAMGFETWKLDGIFTRDHRFVEIVALFVEAKNLILEGKFDFQAATRLDEAVRKMHPFGRTVSHGFYDYDPTQIK</sequence>
<gene>
    <name evidence="1" type="ORF">GHI93_01520</name>
</gene>
<organism evidence="1 2">
    <name type="scientific">Lactococcus hircilactis</name>
    <dbReference type="NCBI Taxonomy" id="1494462"/>
    <lineage>
        <taxon>Bacteria</taxon>
        <taxon>Bacillati</taxon>
        <taxon>Bacillota</taxon>
        <taxon>Bacilli</taxon>
        <taxon>Lactobacillales</taxon>
        <taxon>Streptococcaceae</taxon>
        <taxon>Lactococcus</taxon>
    </lineage>
</organism>
<dbReference type="Pfam" id="PF01136">
    <property type="entry name" value="Peptidase_U32"/>
    <property type="match status" value="1"/>
</dbReference>
<dbReference type="OrthoDB" id="9807498at2"/>